<accession>A0ABN8VV14</accession>
<dbReference type="EMBL" id="OX291499">
    <property type="protein sequence ID" value="CAI2038932.1"/>
    <property type="molecule type" value="Genomic_DNA"/>
</dbReference>
<sequence>MGPCHAMPCHAMPWTETLFFFLFLFFFDPVTCLPKVPYSGKKKCARTQHPDRASSTLLGGELPHPCTRKWVSVQSDLTTSLHTAVGGRVAQAALFFFFFFRFFRDVYINTASILSDGFSVLGKAQKLGEWDCTFLFNFPICPTFFCVCSYYAIVVVPVFGGAFLFKACIHAELIVRLTAFLLILVCSSFPSLAGLDSQSC</sequence>
<proteinExistence type="predicted"/>
<keyword evidence="2" id="KW-0732">Signal</keyword>
<evidence type="ECO:0000256" key="1">
    <source>
        <dbReference type="SAM" id="Phobius"/>
    </source>
</evidence>
<keyword evidence="1" id="KW-0472">Membrane</keyword>
<feature type="transmembrane region" description="Helical" evidence="1">
    <location>
        <begin position="142"/>
        <end position="165"/>
    </location>
</feature>
<keyword evidence="4" id="KW-1185">Reference proteome</keyword>
<protein>
    <submittedName>
        <fullName evidence="3">Uncharacterized protein</fullName>
    </submittedName>
</protein>
<feature type="transmembrane region" description="Helical" evidence="1">
    <location>
        <begin position="177"/>
        <end position="195"/>
    </location>
</feature>
<dbReference type="Proteomes" id="UP001152964">
    <property type="component" value="Chromosome 9"/>
</dbReference>
<evidence type="ECO:0000313" key="3">
    <source>
        <dbReference type="EMBL" id="CAI2038932.1"/>
    </source>
</evidence>
<organism evidence="3 4">
    <name type="scientific">Saccharomyces eubayanus</name>
    <name type="common">Yeast</name>
    <dbReference type="NCBI Taxonomy" id="1080349"/>
    <lineage>
        <taxon>Eukaryota</taxon>
        <taxon>Fungi</taxon>
        <taxon>Dikarya</taxon>
        <taxon>Ascomycota</taxon>
        <taxon>Saccharomycotina</taxon>
        <taxon>Saccharomycetes</taxon>
        <taxon>Saccharomycetales</taxon>
        <taxon>Saccharomycetaceae</taxon>
        <taxon>Saccharomyces</taxon>
    </lineage>
</organism>
<feature type="signal peptide" evidence="2">
    <location>
        <begin position="1"/>
        <end position="32"/>
    </location>
</feature>
<name>A0ABN8VV14_SACEU</name>
<evidence type="ECO:0000313" key="4">
    <source>
        <dbReference type="Proteomes" id="UP001152964"/>
    </source>
</evidence>
<gene>
    <name evidence="3" type="primary">U6500I01180</name>
    <name evidence="3" type="ORF">SEUBUCD650_0I01180</name>
</gene>
<keyword evidence="1" id="KW-1133">Transmembrane helix</keyword>
<reference evidence="3" key="1">
    <citation type="submission" date="2022-08" db="EMBL/GenBank/DDBJ databases">
        <authorList>
            <person name="Byrne P K."/>
        </authorList>
    </citation>
    <scope>NUCLEOTIDE SEQUENCE</scope>
    <source>
        <strain evidence="3">UCD650</strain>
    </source>
</reference>
<keyword evidence="1" id="KW-0812">Transmembrane</keyword>
<evidence type="ECO:0000256" key="2">
    <source>
        <dbReference type="SAM" id="SignalP"/>
    </source>
</evidence>
<feature type="chain" id="PRO_5046255246" evidence="2">
    <location>
        <begin position="33"/>
        <end position="200"/>
    </location>
</feature>